<evidence type="ECO:0000256" key="6">
    <source>
        <dbReference type="ARBA" id="ARBA00022840"/>
    </source>
</evidence>
<dbReference type="Bgee" id="108701710">
    <property type="expression patterns" value="Expressed in testis and 19 other cell types or tissues"/>
</dbReference>
<feature type="domain" description="Protein kinase" evidence="11">
    <location>
        <begin position="4"/>
        <end position="254"/>
    </location>
</feature>
<evidence type="ECO:0000256" key="4">
    <source>
        <dbReference type="ARBA" id="ARBA00022741"/>
    </source>
</evidence>
<evidence type="ECO:0000313" key="13">
    <source>
        <dbReference type="RefSeq" id="XP_018092181.1"/>
    </source>
</evidence>
<dbReference type="STRING" id="8355.A0A1L8EYT7"/>
<dbReference type="InterPro" id="IPR016024">
    <property type="entry name" value="ARM-type_fold"/>
</dbReference>
<evidence type="ECO:0000256" key="5">
    <source>
        <dbReference type="ARBA" id="ARBA00022777"/>
    </source>
</evidence>
<organism evidence="12 13">
    <name type="scientific">Xenopus laevis</name>
    <name type="common">African clawed frog</name>
    <dbReference type="NCBI Taxonomy" id="8355"/>
    <lineage>
        <taxon>Eukaryota</taxon>
        <taxon>Metazoa</taxon>
        <taxon>Chordata</taxon>
        <taxon>Craniata</taxon>
        <taxon>Vertebrata</taxon>
        <taxon>Euteleostomi</taxon>
        <taxon>Amphibia</taxon>
        <taxon>Batrachia</taxon>
        <taxon>Anura</taxon>
        <taxon>Pipoidea</taxon>
        <taxon>Pipidae</taxon>
        <taxon>Xenopodinae</taxon>
        <taxon>Xenopus</taxon>
        <taxon>Xenopus</taxon>
    </lineage>
</organism>
<evidence type="ECO:0000256" key="8">
    <source>
        <dbReference type="ARBA" id="ARBA00048679"/>
    </source>
</evidence>
<comment type="catalytic activity">
    <reaction evidence="7">
        <text>L-threonyl-[protein] + ATP = O-phospho-L-threonyl-[protein] + ADP + H(+)</text>
        <dbReference type="Rhea" id="RHEA:46608"/>
        <dbReference type="Rhea" id="RHEA-COMP:11060"/>
        <dbReference type="Rhea" id="RHEA-COMP:11605"/>
        <dbReference type="ChEBI" id="CHEBI:15378"/>
        <dbReference type="ChEBI" id="CHEBI:30013"/>
        <dbReference type="ChEBI" id="CHEBI:30616"/>
        <dbReference type="ChEBI" id="CHEBI:61977"/>
        <dbReference type="ChEBI" id="CHEBI:456216"/>
        <dbReference type="EC" id="2.7.11.1"/>
    </reaction>
</comment>
<dbReference type="SUPFAM" id="SSF48371">
    <property type="entry name" value="ARM repeat"/>
    <property type="match status" value="2"/>
</dbReference>
<dbReference type="Pfam" id="PF00069">
    <property type="entry name" value="Pkinase"/>
    <property type="match status" value="1"/>
</dbReference>
<dbReference type="GO" id="GO:0004674">
    <property type="term" value="F:protein serine/threonine kinase activity"/>
    <property type="evidence" value="ECO:0007669"/>
    <property type="project" value="UniProtKB-KW"/>
</dbReference>
<dbReference type="AlphaFoldDB" id="A0A1L8EYT7"/>
<dbReference type="OrthoDB" id="266718at2759"/>
<dbReference type="InterPro" id="IPR011989">
    <property type="entry name" value="ARM-like"/>
</dbReference>
<dbReference type="InterPro" id="IPR011009">
    <property type="entry name" value="Kinase-like_dom_sf"/>
</dbReference>
<evidence type="ECO:0000256" key="2">
    <source>
        <dbReference type="ARBA" id="ARBA00022527"/>
    </source>
</evidence>
<dbReference type="AGR" id="Xenbase:XB-GENE-6486046"/>
<dbReference type="InterPro" id="IPR017441">
    <property type="entry name" value="Protein_kinase_ATP_BS"/>
</dbReference>
<keyword evidence="6 9" id="KW-0067">ATP-binding</keyword>
<keyword evidence="3" id="KW-0808">Transferase</keyword>
<dbReference type="PaxDb" id="8355-A0A1L8EYT7"/>
<dbReference type="PANTHER" id="PTHR22983:SF6">
    <property type="entry name" value="SERINE_THREONINE-PROTEIN KINASE 36"/>
    <property type="match status" value="1"/>
</dbReference>
<evidence type="ECO:0000256" key="9">
    <source>
        <dbReference type="PROSITE-ProRule" id="PRU10141"/>
    </source>
</evidence>
<reference evidence="13" key="1">
    <citation type="submission" date="2025-08" db="UniProtKB">
        <authorList>
            <consortium name="RefSeq"/>
        </authorList>
    </citation>
    <scope>IDENTIFICATION</scope>
    <source>
        <strain evidence="13">J_2021</strain>
        <tissue evidence="13">Erythrocytes</tissue>
    </source>
</reference>
<dbReference type="GO" id="GO:0005737">
    <property type="term" value="C:cytoplasm"/>
    <property type="evidence" value="ECO:0000318"/>
    <property type="project" value="GO_Central"/>
</dbReference>
<dbReference type="Xenbase" id="XB-GENE-6486046">
    <property type="gene designation" value="stk36.L"/>
</dbReference>
<evidence type="ECO:0000256" key="10">
    <source>
        <dbReference type="SAM" id="MobiDB-lite"/>
    </source>
</evidence>
<name>A0A1L8EYT7_XENLA</name>
<dbReference type="InterPro" id="IPR008271">
    <property type="entry name" value="Ser/Thr_kinase_AS"/>
</dbReference>
<dbReference type="FunFam" id="1.10.510.10:FF:001609">
    <property type="entry name" value="Fused serine/threonine kinase-like protein"/>
    <property type="match status" value="1"/>
</dbReference>
<keyword evidence="5 13" id="KW-0418">Kinase</keyword>
<dbReference type="Proteomes" id="UP000186698">
    <property type="component" value="Chromosome 9_10L"/>
</dbReference>
<dbReference type="KEGG" id="xla:108701710"/>
<keyword evidence="2" id="KW-0723">Serine/threonine-protein kinase</keyword>
<dbReference type="RefSeq" id="XP_018092181.1">
    <property type="nucleotide sequence ID" value="XM_018236692.2"/>
</dbReference>
<feature type="compositionally biased region" description="Basic residues" evidence="10">
    <location>
        <begin position="298"/>
        <end position="311"/>
    </location>
</feature>
<dbReference type="GO" id="GO:0007224">
    <property type="term" value="P:smoothened signaling pathway"/>
    <property type="evidence" value="ECO:0000318"/>
    <property type="project" value="GO_Central"/>
</dbReference>
<dbReference type="SMART" id="SM00220">
    <property type="entry name" value="S_TKc"/>
    <property type="match status" value="1"/>
</dbReference>
<evidence type="ECO:0000259" key="11">
    <source>
        <dbReference type="PROSITE" id="PS50011"/>
    </source>
</evidence>
<sequence length="1264" mass="140849">MEKYHVLDLIGEGSFGRVYKGRRKHSGEVVALKFIPKVGRSEKELKGLKREIQIMRDLRHPNIVRMLDSCETEREVVVVTEYAEGELFKILEDDGHFPEELVRDISAQLVSALYYLHSHRILHRDMKPQNILLSKDGTVKLCDFGFARELSLDTLMVRSIKGTPLYMSPELILERPYDHRSDLWALGCIVYELLVGTPPFYAHSIFQLVSIITKQAVRWPRGVSPELTNFLQGLLTKDPALRLSWPELLRHPFIKDQVVVVEENTNNSPFTSPLTEEQQQLRNKLCENAGQNSVHSRILSKARQRVAKRKEKPALPATNNTHLDIKRKEPENEQRAPASRSLGNKFSPPTPREDRIAEDYEREFSQQNSVRNSIQKVRLENEDSDDEWAVLLEATDPSVAQISTPFLLLQDSSFRQRVKSRLQDCCPLVSLEAASRLRPALRVTCNLLTSGCDPALLSDLCTQLQLPQFLLKVISQSLHTDLHQHPWAVSFQTDLFALLNSYYHFKRHPEASSSLQACEGLFLKVLEFLLSSPQEGDDTLQELGLQCLVSLCESADCSPVPDCEKLYNMLQSEHKGVLDLIIERSQPPVTKRSLTAGVSGSDTSAGERLAAFFTEALASLCDIPLYGENRRHKENVSLYVSEKLLSDTDCLLGSFVTSLQQSHCTLSRLKILYSCCHINLNLCKCLVSDSHALQCIISLLEGEVSTWDASMIQTAGQALFLLTLLVLRLQSLPPQISRVTTLLPFLLTCDVPSVVVSSTALTCALHDCAVPITLSQDNLIFAVRSALAETPQDISPPLGSGTFDWVFYFLQQQLNQDEDLSVAVSEEGAFLWHRLSLLLRVSCQRPRLEGDTPRENECSKPDWNLLSVRGIVSFLELSLLTSVRDPDRFLSLLAHPDSIAVAVVSRLLAPSFLAHVSDACSRCGWDVSDTISDIVIIVCQLLCVPFSVETPTEVLREILQSLREHQTVTLLLKTCCHLPLSLAELPISLICRLVLMEPDFLAEFSQTVSSSDELGIWLGSAVHSGQDSLTCDLLSVFSHLIRVASSHLPLLQRIVGNWEELLSWLLQSPESSLRAAACTLAGNLARLGETLPQSFVKRLLDCLSDRDARVRRSAAFAVGNSAFHGAKENINNPWVSLATSKFLTLLRDPQSKTRAHAASALGNLGTVLGEGGKTSPLTLKVPQLLLQSACTDQEETVRLASVIALRSLSETPYMCQHLKSLNAGEKLSSSLNNESEHHSPRSGTVPWAHHCEKLLHLLRAPECS</sequence>
<feature type="binding site" evidence="9">
    <location>
        <position position="33"/>
    </location>
    <ligand>
        <name>ATP</name>
        <dbReference type="ChEBI" id="CHEBI:30616"/>
    </ligand>
</feature>
<gene>
    <name evidence="13 14" type="primary">stk36.L</name>
</gene>
<dbReference type="GeneID" id="108701710"/>
<comment type="catalytic activity">
    <reaction evidence="8">
        <text>L-seryl-[protein] + ATP = O-phospho-L-seryl-[protein] + ADP + H(+)</text>
        <dbReference type="Rhea" id="RHEA:17989"/>
        <dbReference type="Rhea" id="RHEA-COMP:9863"/>
        <dbReference type="Rhea" id="RHEA-COMP:11604"/>
        <dbReference type="ChEBI" id="CHEBI:15378"/>
        <dbReference type="ChEBI" id="CHEBI:29999"/>
        <dbReference type="ChEBI" id="CHEBI:30616"/>
        <dbReference type="ChEBI" id="CHEBI:83421"/>
        <dbReference type="ChEBI" id="CHEBI:456216"/>
        <dbReference type="EC" id="2.7.11.1"/>
    </reaction>
</comment>
<dbReference type="PROSITE" id="PS00108">
    <property type="entry name" value="PROTEIN_KINASE_ST"/>
    <property type="match status" value="1"/>
</dbReference>
<dbReference type="EC" id="2.7.11.1" evidence="1"/>
<evidence type="ECO:0000256" key="3">
    <source>
        <dbReference type="ARBA" id="ARBA00022679"/>
    </source>
</evidence>
<evidence type="ECO:0000313" key="12">
    <source>
        <dbReference type="Proteomes" id="UP000186698"/>
    </source>
</evidence>
<evidence type="ECO:0000256" key="1">
    <source>
        <dbReference type="ARBA" id="ARBA00012513"/>
    </source>
</evidence>
<keyword evidence="12" id="KW-1185">Reference proteome</keyword>
<dbReference type="PANTHER" id="PTHR22983">
    <property type="entry name" value="PROTEIN KINASE RELATED"/>
    <property type="match status" value="1"/>
</dbReference>
<dbReference type="PROSITE" id="PS00107">
    <property type="entry name" value="PROTEIN_KINASE_ATP"/>
    <property type="match status" value="1"/>
</dbReference>
<feature type="compositionally biased region" description="Basic and acidic residues" evidence="10">
    <location>
        <begin position="323"/>
        <end position="334"/>
    </location>
</feature>
<keyword evidence="4 9" id="KW-0547">Nucleotide-binding</keyword>
<dbReference type="PROSITE" id="PS50011">
    <property type="entry name" value="PROTEIN_KINASE_DOM"/>
    <property type="match status" value="1"/>
</dbReference>
<dbReference type="Gene3D" id="1.10.510.10">
    <property type="entry name" value="Transferase(Phosphotransferase) domain 1"/>
    <property type="match status" value="1"/>
</dbReference>
<feature type="region of interest" description="Disordered" evidence="10">
    <location>
        <begin position="292"/>
        <end position="353"/>
    </location>
</feature>
<evidence type="ECO:0000313" key="14">
    <source>
        <dbReference type="Xenbase" id="XB-GENE-6486046"/>
    </source>
</evidence>
<dbReference type="GO" id="GO:0005524">
    <property type="term" value="F:ATP binding"/>
    <property type="evidence" value="ECO:0007669"/>
    <property type="project" value="UniProtKB-UniRule"/>
</dbReference>
<dbReference type="CDD" id="cd14002">
    <property type="entry name" value="STKc_STK36"/>
    <property type="match status" value="1"/>
</dbReference>
<dbReference type="Gene3D" id="1.25.10.10">
    <property type="entry name" value="Leucine-rich Repeat Variant"/>
    <property type="match status" value="1"/>
</dbReference>
<dbReference type="OMA" id="LCPSFLH"/>
<protein>
    <recommendedName>
        <fullName evidence="1">non-specific serine/threonine protein kinase</fullName>
        <ecNumber evidence="1">2.7.11.1</ecNumber>
    </recommendedName>
</protein>
<dbReference type="SUPFAM" id="SSF56112">
    <property type="entry name" value="Protein kinase-like (PK-like)"/>
    <property type="match status" value="1"/>
</dbReference>
<dbReference type="InterPro" id="IPR000719">
    <property type="entry name" value="Prot_kinase_dom"/>
</dbReference>
<dbReference type="FunFam" id="3.30.200.20:FF:000042">
    <property type="entry name" value="Aurora kinase A"/>
    <property type="match status" value="1"/>
</dbReference>
<accession>A0A1L8EYT7</accession>
<evidence type="ECO:0000256" key="7">
    <source>
        <dbReference type="ARBA" id="ARBA00047899"/>
    </source>
</evidence>
<proteinExistence type="predicted"/>
<dbReference type="CTD" id="108701710"/>